<dbReference type="InterPro" id="IPR002636">
    <property type="entry name" value="DUF29"/>
</dbReference>
<evidence type="ECO:0000313" key="2">
    <source>
        <dbReference type="Proteomes" id="UP000278398"/>
    </source>
</evidence>
<dbReference type="RefSeq" id="WP_126698641.1">
    <property type="nucleotide sequence ID" value="NZ_RWKW01000023.1"/>
</dbReference>
<reference evidence="1 2" key="1">
    <citation type="submission" date="2018-12" db="EMBL/GenBank/DDBJ databases">
        <title>Mesorhizobium carbonis sp. nov., isolated from coal mine water.</title>
        <authorList>
            <person name="Xin W."/>
            <person name="Xu Z."/>
            <person name="Xiang F."/>
            <person name="Zhang J."/>
            <person name="Xi L."/>
            <person name="Liu J."/>
        </authorList>
    </citation>
    <scope>NUCLEOTIDE SEQUENCE [LARGE SCALE GENOMIC DNA]</scope>
    <source>
        <strain evidence="1 2">B2.3</strain>
    </source>
</reference>
<dbReference type="Gene3D" id="1.20.1220.20">
    <property type="entry name" value="Uncharcterised protein PF01724"/>
    <property type="match status" value="1"/>
</dbReference>
<dbReference type="EMBL" id="RWKW01000023">
    <property type="protein sequence ID" value="RST87248.1"/>
    <property type="molecule type" value="Genomic_DNA"/>
</dbReference>
<dbReference type="Pfam" id="PF01724">
    <property type="entry name" value="DUF29"/>
    <property type="match status" value="1"/>
</dbReference>
<sequence>MNRITRIGRLAAYDEDFALWSAEQAALLRTGSLEGLDTTNLAEEIESLGRSQEDEIESRVGVLLHHLLKWRFQPEGHSNSWRATILEQRMRIRRRIQKSPSLRGYPASVLDEEYRLARLMASGETGLPEDAFPSACPFTIEEILDPDFLPDAG</sequence>
<dbReference type="OrthoDB" id="425753at2"/>
<gene>
    <name evidence="1" type="ORF">EJC49_06430</name>
</gene>
<dbReference type="PANTHER" id="PTHR34235">
    <property type="entry name" value="SLR1203 PROTEIN-RELATED"/>
    <property type="match status" value="1"/>
</dbReference>
<protein>
    <submittedName>
        <fullName evidence="1">DUF29 domain-containing protein</fullName>
    </submittedName>
</protein>
<evidence type="ECO:0000313" key="1">
    <source>
        <dbReference type="EMBL" id="RST87248.1"/>
    </source>
</evidence>
<keyword evidence="2" id="KW-1185">Reference proteome</keyword>
<proteinExistence type="predicted"/>
<name>A0A429Z0V3_9HYPH</name>
<accession>A0A429Z0V3</accession>
<comment type="caution">
    <text evidence="1">The sequence shown here is derived from an EMBL/GenBank/DDBJ whole genome shotgun (WGS) entry which is preliminary data.</text>
</comment>
<dbReference type="Proteomes" id="UP000278398">
    <property type="component" value="Unassembled WGS sequence"/>
</dbReference>
<dbReference type="AlphaFoldDB" id="A0A429Z0V3"/>
<organism evidence="1 2">
    <name type="scientific">Aquibium carbonis</name>
    <dbReference type="NCBI Taxonomy" id="2495581"/>
    <lineage>
        <taxon>Bacteria</taxon>
        <taxon>Pseudomonadati</taxon>
        <taxon>Pseudomonadota</taxon>
        <taxon>Alphaproteobacteria</taxon>
        <taxon>Hyphomicrobiales</taxon>
        <taxon>Phyllobacteriaceae</taxon>
        <taxon>Aquibium</taxon>
    </lineage>
</organism>